<accession>A0A6A5WTT6</accession>
<keyword evidence="2" id="KW-1185">Reference proteome</keyword>
<dbReference type="Proteomes" id="UP000799779">
    <property type="component" value="Unassembled WGS sequence"/>
</dbReference>
<name>A0A6A5WTT6_9PLEO</name>
<gene>
    <name evidence="1" type="ORF">P154DRAFT_572157</name>
</gene>
<dbReference type="EMBL" id="ML977567">
    <property type="protein sequence ID" value="KAF2004498.1"/>
    <property type="molecule type" value="Genomic_DNA"/>
</dbReference>
<sequence>MLGPALEVGVEEDLGDDCRVLVYHFSEKEDDDVDVDVAEKELGAIYRDSKRGIRPESVVFKYWEDIRELGEDESLLVKAQYQKEGELFIQKVSVVPLSCPRMFCSSGVNTEVHDRVYLENRNFYWLSTIRGPRRSLKSFDAVTEAYQGPLGGKYLLEEESDQIG</sequence>
<reference evidence="1" key="1">
    <citation type="journal article" date="2020" name="Stud. Mycol.">
        <title>101 Dothideomycetes genomes: a test case for predicting lifestyles and emergence of pathogens.</title>
        <authorList>
            <person name="Haridas S."/>
            <person name="Albert R."/>
            <person name="Binder M."/>
            <person name="Bloem J."/>
            <person name="Labutti K."/>
            <person name="Salamov A."/>
            <person name="Andreopoulos B."/>
            <person name="Baker S."/>
            <person name="Barry K."/>
            <person name="Bills G."/>
            <person name="Bluhm B."/>
            <person name="Cannon C."/>
            <person name="Castanera R."/>
            <person name="Culley D."/>
            <person name="Daum C."/>
            <person name="Ezra D."/>
            <person name="Gonzalez J."/>
            <person name="Henrissat B."/>
            <person name="Kuo A."/>
            <person name="Liang C."/>
            <person name="Lipzen A."/>
            <person name="Lutzoni F."/>
            <person name="Magnuson J."/>
            <person name="Mondo S."/>
            <person name="Nolan M."/>
            <person name="Ohm R."/>
            <person name="Pangilinan J."/>
            <person name="Park H.-J."/>
            <person name="Ramirez L."/>
            <person name="Alfaro M."/>
            <person name="Sun H."/>
            <person name="Tritt A."/>
            <person name="Yoshinaga Y."/>
            <person name="Zwiers L.-H."/>
            <person name="Turgeon B."/>
            <person name="Goodwin S."/>
            <person name="Spatafora J."/>
            <person name="Crous P."/>
            <person name="Grigoriev I."/>
        </authorList>
    </citation>
    <scope>NUCLEOTIDE SEQUENCE</scope>
    <source>
        <strain evidence="1">CBS 123094</strain>
    </source>
</reference>
<evidence type="ECO:0000313" key="2">
    <source>
        <dbReference type="Proteomes" id="UP000799779"/>
    </source>
</evidence>
<evidence type="ECO:0000313" key="1">
    <source>
        <dbReference type="EMBL" id="KAF2004498.1"/>
    </source>
</evidence>
<proteinExistence type="predicted"/>
<protein>
    <submittedName>
        <fullName evidence="1">Uncharacterized protein</fullName>
    </submittedName>
</protein>
<organism evidence="1 2">
    <name type="scientific">Amniculicola lignicola CBS 123094</name>
    <dbReference type="NCBI Taxonomy" id="1392246"/>
    <lineage>
        <taxon>Eukaryota</taxon>
        <taxon>Fungi</taxon>
        <taxon>Dikarya</taxon>
        <taxon>Ascomycota</taxon>
        <taxon>Pezizomycotina</taxon>
        <taxon>Dothideomycetes</taxon>
        <taxon>Pleosporomycetidae</taxon>
        <taxon>Pleosporales</taxon>
        <taxon>Amniculicolaceae</taxon>
        <taxon>Amniculicola</taxon>
    </lineage>
</organism>
<dbReference type="AlphaFoldDB" id="A0A6A5WTT6"/>